<evidence type="ECO:0000313" key="3">
    <source>
        <dbReference type="Proteomes" id="UP000196402"/>
    </source>
</evidence>
<dbReference type="AlphaFoldDB" id="A0A1G4E326"/>
<feature type="compositionally biased region" description="Basic and acidic residues" evidence="1">
    <location>
        <begin position="244"/>
        <end position="287"/>
    </location>
</feature>
<sequence length="398" mass="46087">MPYKSYLESSYLKRLIRRLDDAKNENCYKANLVDFGSVEGTHKQTLKNIGCSLEWGYSYLTVHGDKTLTDLCTYLNLWLDVQNSIYENDKSNVNEEDWQIVEKLWNDLYVHHGSSKCIRQKDSHNISDKEKHMELLEYCMYRDHIKEKCENAIKYTGYIQPFCPVLSEYTDKYYNKFKSENICLENSGKDKHYKYYVSEECNLYDMPQTFPEYDSVKKQILNKKNSRKPIDNCTNTTKSDSPVAEEKSAKSEENRVRDEENAAGAEDKDVRSELDGDQDRLVGDRADLTQLVPQSPTDDLNVEDPMITTSDGDANEAIMPPKVGTVGATLAGSSIFLLMMYKYTPLGSWVNTKILRKDKLMENMRKNNYELLLNDLGDRDVSLNDTMYHIRYNSSSNQ</sequence>
<protein>
    <submittedName>
        <fullName evidence="2">VIR protein</fullName>
    </submittedName>
</protein>
<evidence type="ECO:0000256" key="1">
    <source>
        <dbReference type="SAM" id="MobiDB-lite"/>
    </source>
</evidence>
<feature type="region of interest" description="Disordered" evidence="1">
    <location>
        <begin position="224"/>
        <end position="304"/>
    </location>
</feature>
<reference evidence="2 3" key="1">
    <citation type="submission" date="2016-07" db="EMBL/GenBank/DDBJ databases">
        <authorList>
            <consortium name="Pathogen Informatics"/>
        </authorList>
    </citation>
    <scope>NUCLEOTIDE SEQUENCE [LARGE SCALE GENOMIC DNA]</scope>
</reference>
<dbReference type="Pfam" id="PF05795">
    <property type="entry name" value="Plasmodium_Vir"/>
    <property type="match status" value="1"/>
</dbReference>
<accession>A0A1G4E326</accession>
<dbReference type="EMBL" id="FLYH01000158">
    <property type="protein sequence ID" value="SCA60012.1"/>
    <property type="molecule type" value="Genomic_DNA"/>
</dbReference>
<dbReference type="VEuPathDB" id="PlasmoDB:PVW1_050045400"/>
<dbReference type="Proteomes" id="UP000196402">
    <property type="component" value="Unassembled WGS sequence"/>
</dbReference>
<dbReference type="VEuPathDB" id="PlasmoDB:PVP01_0007150"/>
<dbReference type="VEuPathDB" id="PlasmoDB:PVPAM_040008100"/>
<gene>
    <name evidence="2" type="ORF">PVT01_000062700</name>
</gene>
<proteinExistence type="predicted"/>
<dbReference type="InterPro" id="IPR008780">
    <property type="entry name" value="Plasmodium_Vir"/>
</dbReference>
<organism evidence="2 3">
    <name type="scientific">Plasmodium vivax</name>
    <name type="common">malaria parasite P. vivax</name>
    <dbReference type="NCBI Taxonomy" id="5855"/>
    <lineage>
        <taxon>Eukaryota</taxon>
        <taxon>Sar</taxon>
        <taxon>Alveolata</taxon>
        <taxon>Apicomplexa</taxon>
        <taxon>Aconoidasida</taxon>
        <taxon>Haemosporida</taxon>
        <taxon>Plasmodiidae</taxon>
        <taxon>Plasmodium</taxon>
        <taxon>Plasmodium (Plasmodium)</taxon>
    </lineage>
</organism>
<evidence type="ECO:0000313" key="2">
    <source>
        <dbReference type="EMBL" id="SCA60012.1"/>
    </source>
</evidence>
<name>A0A1G4E326_PLAVI</name>